<reference evidence="4 5" key="1">
    <citation type="submission" date="2018-06" db="EMBL/GenBank/DDBJ databases">
        <authorList>
            <consortium name="Pathogen Informatics"/>
            <person name="Doyle S."/>
        </authorList>
    </citation>
    <scope>NUCLEOTIDE SEQUENCE [LARGE SCALE GENOMIC DNA]</scope>
    <source>
        <strain evidence="4 5">NCTC11967</strain>
    </source>
</reference>
<organism evidence="4 5">
    <name type="scientific">Yokenella regensburgei</name>
    <dbReference type="NCBI Taxonomy" id="158877"/>
    <lineage>
        <taxon>Bacteria</taxon>
        <taxon>Pseudomonadati</taxon>
        <taxon>Pseudomonadota</taxon>
        <taxon>Gammaproteobacteria</taxon>
        <taxon>Enterobacterales</taxon>
        <taxon>Enterobacteriaceae</taxon>
        <taxon>Yokenella</taxon>
    </lineage>
</organism>
<dbReference type="Proteomes" id="UP000251313">
    <property type="component" value="Unassembled WGS sequence"/>
</dbReference>
<name>A0AB38FWX2_9ENTR</name>
<accession>A0AB38FWX2</accession>
<evidence type="ECO:0000313" key="5">
    <source>
        <dbReference type="Proteomes" id="UP000251313"/>
    </source>
</evidence>
<dbReference type="RefSeq" id="WP_038252865.1">
    <property type="nucleotide sequence ID" value="NZ_JAYRPF010000033.1"/>
</dbReference>
<evidence type="ECO:0000256" key="2">
    <source>
        <dbReference type="ARBA" id="ARBA00023315"/>
    </source>
</evidence>
<dbReference type="GO" id="GO:0016747">
    <property type="term" value="F:acyltransferase activity, transferring groups other than amino-acyl groups"/>
    <property type="evidence" value="ECO:0007669"/>
    <property type="project" value="InterPro"/>
</dbReference>
<evidence type="ECO:0000259" key="3">
    <source>
        <dbReference type="PROSITE" id="PS51186"/>
    </source>
</evidence>
<evidence type="ECO:0000313" key="4">
    <source>
        <dbReference type="EMBL" id="SQA63581.1"/>
    </source>
</evidence>
<dbReference type="PANTHER" id="PTHR43800">
    <property type="entry name" value="PEPTIDYL-LYSINE N-ACETYLTRANSFERASE YJAB"/>
    <property type="match status" value="1"/>
</dbReference>
<dbReference type="AlphaFoldDB" id="A0AB38FWX2"/>
<gene>
    <name evidence="4" type="primary">yjaB_1</name>
    <name evidence="4" type="ORF">NCTC11967_02627</name>
</gene>
<dbReference type="InterPro" id="IPR016181">
    <property type="entry name" value="Acyl_CoA_acyltransferase"/>
</dbReference>
<proteinExistence type="predicted"/>
<sequence length="147" mass="16634">MKIVIRHSRSDEGDALVDIWRRAVDATHHFLSSQDRAEIEQQVRTFLPAAPLWVAANEQDKPVAFMLLSENHMDALFVDPDHRGTGVGKMLIQHALSLTSGLTTDVNEQNQQAVKFYEKMGFVQVGRSATDDHGRPYPLLHLQYRGK</sequence>
<protein>
    <submittedName>
        <fullName evidence="4">Uncharacterized N-acetyltransferase YjaB</fullName>
        <ecNumber evidence="4">2.3.1.-</ecNumber>
    </submittedName>
</protein>
<dbReference type="EMBL" id="UAVL01000011">
    <property type="protein sequence ID" value="SQA63581.1"/>
    <property type="molecule type" value="Genomic_DNA"/>
</dbReference>
<dbReference type="Pfam" id="PF13673">
    <property type="entry name" value="Acetyltransf_10"/>
    <property type="match status" value="1"/>
</dbReference>
<evidence type="ECO:0000256" key="1">
    <source>
        <dbReference type="ARBA" id="ARBA00022679"/>
    </source>
</evidence>
<comment type="caution">
    <text evidence="4">The sequence shown here is derived from an EMBL/GenBank/DDBJ whole genome shotgun (WGS) entry which is preliminary data.</text>
</comment>
<dbReference type="SUPFAM" id="SSF55729">
    <property type="entry name" value="Acyl-CoA N-acyltransferases (Nat)"/>
    <property type="match status" value="1"/>
</dbReference>
<dbReference type="PANTHER" id="PTHR43800:SF1">
    <property type="entry name" value="PEPTIDYL-LYSINE N-ACETYLTRANSFERASE YJAB"/>
    <property type="match status" value="1"/>
</dbReference>
<dbReference type="PROSITE" id="PS51186">
    <property type="entry name" value="GNAT"/>
    <property type="match status" value="1"/>
</dbReference>
<dbReference type="InterPro" id="IPR000182">
    <property type="entry name" value="GNAT_dom"/>
</dbReference>
<keyword evidence="1 4" id="KW-0808">Transferase</keyword>
<dbReference type="Gene3D" id="3.40.630.30">
    <property type="match status" value="1"/>
</dbReference>
<dbReference type="EC" id="2.3.1.-" evidence="4"/>
<dbReference type="CDD" id="cd04301">
    <property type="entry name" value="NAT_SF"/>
    <property type="match status" value="1"/>
</dbReference>
<feature type="domain" description="N-acetyltransferase" evidence="3">
    <location>
        <begin position="3"/>
        <end position="144"/>
    </location>
</feature>
<keyword evidence="2 4" id="KW-0012">Acyltransferase</keyword>
<dbReference type="NCBIfam" id="NF007807">
    <property type="entry name" value="PRK10514.1"/>
    <property type="match status" value="1"/>
</dbReference>